<feature type="compositionally biased region" description="Polar residues" evidence="2">
    <location>
        <begin position="641"/>
        <end position="652"/>
    </location>
</feature>
<feature type="compositionally biased region" description="Basic and acidic residues" evidence="2">
    <location>
        <begin position="514"/>
        <end position="525"/>
    </location>
</feature>
<dbReference type="PANTHER" id="PTHR31017">
    <property type="entry name" value="LATE SECRETORY PATHWAY PROTEIN AVL9-RELATED"/>
    <property type="match status" value="1"/>
</dbReference>
<dbReference type="PROSITE" id="PS50211">
    <property type="entry name" value="DENN"/>
    <property type="match status" value="1"/>
</dbReference>
<feature type="compositionally biased region" description="Polar residues" evidence="2">
    <location>
        <begin position="778"/>
        <end position="789"/>
    </location>
</feature>
<dbReference type="Pfam" id="PF09794">
    <property type="entry name" value="Avl9"/>
    <property type="match status" value="1"/>
</dbReference>
<feature type="compositionally biased region" description="Low complexity" evidence="2">
    <location>
        <begin position="536"/>
        <end position="554"/>
    </location>
</feature>
<evidence type="ECO:0000259" key="3">
    <source>
        <dbReference type="PROSITE" id="PS50211"/>
    </source>
</evidence>
<name>A0A1L9P715_ASPVE</name>
<dbReference type="GO" id="GO:0005737">
    <property type="term" value="C:cytoplasm"/>
    <property type="evidence" value="ECO:0007669"/>
    <property type="project" value="TreeGrafter"/>
</dbReference>
<accession>A0A1L9P715</accession>
<gene>
    <name evidence="4" type="ORF">ASPVEDRAFT_159507</name>
</gene>
<sequence>MSCAQVHQEPIVMVIDFHHARGPEIELCFGPEGTDPAAENDWSLLPFMALSDGAHMSTEEFSYFTLRRKGTDAEPPTSLFGIACSRQIDSKTLIYKSPDVTRSTVQKAVVVVTDNPKSLGQLREKLSVVTSAWFAQRDFSDRDILKKFREGLVISLEKGEAVKDQTLGLSLREMIHEFKYQTLVLFKALLLQPKMLFFGSRCERLCMIQFSLVSLIPGLMNYLQDCADPSFDAYAQTVEKPTSLKTSDRNSLLAYMGLPLQIFGKGSMFGPYTPLQQLDLLADDGTKSYVVGSTNSLLLQQKDRYSDILINLDEDAINITSPSLRTALTLSVADRRWIDAITQIVSDTWDEAHPQQPKTHGYMGSEEFIRLQFEEYLLALLSCMKYHEELNTFLADEPSRRSRAHLDSYNIEGNPALEFNQEFLAQWKGTSNYALFQRLTSDALLFSVAEPRHPSAGGLTIDDVQRRISQQVADLHLDERVREGREALNRHFSTGQKKVSAAFNSFWADIESMREAQRKRNEEKATQSPRPSLDRSASLPVSPSDSASSTTGSSWFPNRKAPAPAVDMTQAQASVSAVGQKAGAYFSSWGSWANEKKKEWQEKKSTSPSPTGSAAVTSPSTPTLASVTESNDNTDKGRRLSMQSLRSEGSNTLSRSGSRRKRLSNIFLKRDSLDINAANRDNDDHETTYPKSPLSREAPDLGDNGVSELPAKQPESEQKAAATIPEEKENTVESVPSDNTKQQQEEEPSAAAAAKPADTTPAVKPDTWTEVSLEKPSAPTSTPANESSS</sequence>
<feature type="domain" description="UDENN" evidence="3">
    <location>
        <begin position="10"/>
        <end position="455"/>
    </location>
</feature>
<dbReference type="OrthoDB" id="192887at2759"/>
<feature type="region of interest" description="Disordered" evidence="2">
    <location>
        <begin position="597"/>
        <end position="789"/>
    </location>
</feature>
<dbReference type="Proteomes" id="UP000184073">
    <property type="component" value="Unassembled WGS sequence"/>
</dbReference>
<dbReference type="EMBL" id="KV878125">
    <property type="protein sequence ID" value="OJI97233.1"/>
    <property type="molecule type" value="Genomic_DNA"/>
</dbReference>
<dbReference type="InterPro" id="IPR018307">
    <property type="entry name" value="ABL9/DENND6_dom"/>
</dbReference>
<evidence type="ECO:0000313" key="4">
    <source>
        <dbReference type="EMBL" id="OJI97233.1"/>
    </source>
</evidence>
<organism evidence="4 5">
    <name type="scientific">Aspergillus versicolor CBS 583.65</name>
    <dbReference type="NCBI Taxonomy" id="1036611"/>
    <lineage>
        <taxon>Eukaryota</taxon>
        <taxon>Fungi</taxon>
        <taxon>Dikarya</taxon>
        <taxon>Ascomycota</taxon>
        <taxon>Pezizomycotina</taxon>
        <taxon>Eurotiomycetes</taxon>
        <taxon>Eurotiomycetidae</taxon>
        <taxon>Eurotiales</taxon>
        <taxon>Aspergillaceae</taxon>
        <taxon>Aspergillus</taxon>
        <taxon>Aspergillus subgen. Nidulantes</taxon>
    </lineage>
</organism>
<protein>
    <recommendedName>
        <fullName evidence="3">UDENN domain-containing protein</fullName>
    </recommendedName>
</protein>
<proteinExistence type="inferred from homology"/>
<evidence type="ECO:0000313" key="5">
    <source>
        <dbReference type="Proteomes" id="UP000184073"/>
    </source>
</evidence>
<dbReference type="AlphaFoldDB" id="A0A1L9P715"/>
<evidence type="ECO:0000256" key="1">
    <source>
        <dbReference type="ARBA" id="ARBA00038178"/>
    </source>
</evidence>
<reference evidence="5" key="1">
    <citation type="journal article" date="2017" name="Genome Biol.">
        <title>Comparative genomics reveals high biological diversity and specific adaptations in the industrially and medically important fungal genus Aspergillus.</title>
        <authorList>
            <person name="de Vries R.P."/>
            <person name="Riley R."/>
            <person name="Wiebenga A."/>
            <person name="Aguilar-Osorio G."/>
            <person name="Amillis S."/>
            <person name="Uchima C.A."/>
            <person name="Anderluh G."/>
            <person name="Asadollahi M."/>
            <person name="Askin M."/>
            <person name="Barry K."/>
            <person name="Battaglia E."/>
            <person name="Bayram O."/>
            <person name="Benocci T."/>
            <person name="Braus-Stromeyer S.A."/>
            <person name="Caldana C."/>
            <person name="Canovas D."/>
            <person name="Cerqueira G.C."/>
            <person name="Chen F."/>
            <person name="Chen W."/>
            <person name="Choi C."/>
            <person name="Clum A."/>
            <person name="Dos Santos R.A."/>
            <person name="Damasio A.R."/>
            <person name="Diallinas G."/>
            <person name="Emri T."/>
            <person name="Fekete E."/>
            <person name="Flipphi M."/>
            <person name="Freyberg S."/>
            <person name="Gallo A."/>
            <person name="Gournas C."/>
            <person name="Habgood R."/>
            <person name="Hainaut M."/>
            <person name="Harispe M.L."/>
            <person name="Henrissat B."/>
            <person name="Hilden K.S."/>
            <person name="Hope R."/>
            <person name="Hossain A."/>
            <person name="Karabika E."/>
            <person name="Karaffa L."/>
            <person name="Karanyi Z."/>
            <person name="Krasevec N."/>
            <person name="Kuo A."/>
            <person name="Kusch H."/>
            <person name="LaButti K."/>
            <person name="Lagendijk E.L."/>
            <person name="Lapidus A."/>
            <person name="Levasseur A."/>
            <person name="Lindquist E."/>
            <person name="Lipzen A."/>
            <person name="Logrieco A.F."/>
            <person name="MacCabe A."/>
            <person name="Maekelae M.R."/>
            <person name="Malavazi I."/>
            <person name="Melin P."/>
            <person name="Meyer V."/>
            <person name="Mielnichuk N."/>
            <person name="Miskei M."/>
            <person name="Molnar A.P."/>
            <person name="Mule G."/>
            <person name="Ngan C.Y."/>
            <person name="Orejas M."/>
            <person name="Orosz E."/>
            <person name="Ouedraogo J.P."/>
            <person name="Overkamp K.M."/>
            <person name="Park H.-S."/>
            <person name="Perrone G."/>
            <person name="Piumi F."/>
            <person name="Punt P.J."/>
            <person name="Ram A.F."/>
            <person name="Ramon A."/>
            <person name="Rauscher S."/>
            <person name="Record E."/>
            <person name="Riano-Pachon D.M."/>
            <person name="Robert V."/>
            <person name="Roehrig J."/>
            <person name="Ruller R."/>
            <person name="Salamov A."/>
            <person name="Salih N.S."/>
            <person name="Samson R.A."/>
            <person name="Sandor E."/>
            <person name="Sanguinetti M."/>
            <person name="Schuetze T."/>
            <person name="Sepcic K."/>
            <person name="Shelest E."/>
            <person name="Sherlock G."/>
            <person name="Sophianopoulou V."/>
            <person name="Squina F.M."/>
            <person name="Sun H."/>
            <person name="Susca A."/>
            <person name="Todd R.B."/>
            <person name="Tsang A."/>
            <person name="Unkles S.E."/>
            <person name="van de Wiele N."/>
            <person name="van Rossen-Uffink D."/>
            <person name="Oliveira J.V."/>
            <person name="Vesth T.C."/>
            <person name="Visser J."/>
            <person name="Yu J.-H."/>
            <person name="Zhou M."/>
            <person name="Andersen M.R."/>
            <person name="Archer D.B."/>
            <person name="Baker S.E."/>
            <person name="Benoit I."/>
            <person name="Brakhage A.A."/>
            <person name="Braus G.H."/>
            <person name="Fischer R."/>
            <person name="Frisvad J.C."/>
            <person name="Goldman G.H."/>
            <person name="Houbraken J."/>
            <person name="Oakley B."/>
            <person name="Pocsi I."/>
            <person name="Scazzocchio C."/>
            <person name="Seiboth B."/>
            <person name="vanKuyk P.A."/>
            <person name="Wortman J."/>
            <person name="Dyer P.S."/>
            <person name="Grigoriev I.V."/>
        </authorList>
    </citation>
    <scope>NUCLEOTIDE SEQUENCE [LARGE SCALE GENOMIC DNA]</scope>
    <source>
        <strain evidence="5">CBS 583.65</strain>
    </source>
</reference>
<dbReference type="RefSeq" id="XP_040662996.1">
    <property type="nucleotide sequence ID" value="XM_040808574.1"/>
</dbReference>
<dbReference type="InterPro" id="IPR037516">
    <property type="entry name" value="Tripartite_DENN"/>
</dbReference>
<dbReference type="VEuPathDB" id="FungiDB:ASPVEDRAFT_159507"/>
<dbReference type="PANTHER" id="PTHR31017:SF1">
    <property type="entry name" value="LATE SECRETORY PATHWAY PROTEIN AVL9 HOMOLOG"/>
    <property type="match status" value="1"/>
</dbReference>
<dbReference type="InterPro" id="IPR051731">
    <property type="entry name" value="DENND11/AVL9_GEFs"/>
</dbReference>
<feature type="compositionally biased region" description="Low complexity" evidence="2">
    <location>
        <begin position="749"/>
        <end position="764"/>
    </location>
</feature>
<keyword evidence="5" id="KW-1185">Reference proteome</keyword>
<comment type="similarity">
    <text evidence="1">Belongs to the AVL9 family.</text>
</comment>
<dbReference type="GeneID" id="63724085"/>
<feature type="region of interest" description="Disordered" evidence="2">
    <location>
        <begin position="514"/>
        <end position="561"/>
    </location>
</feature>
<evidence type="ECO:0000256" key="2">
    <source>
        <dbReference type="SAM" id="MobiDB-lite"/>
    </source>
</evidence>
<feature type="compositionally biased region" description="Polar residues" evidence="2">
    <location>
        <begin position="606"/>
        <end position="631"/>
    </location>
</feature>